<dbReference type="Pfam" id="PF12161">
    <property type="entry name" value="HsdM_N"/>
    <property type="match status" value="1"/>
</dbReference>
<dbReference type="PANTHER" id="PTHR42933:SF3">
    <property type="entry name" value="TYPE I RESTRICTION ENZYME MJAVIII METHYLASE SUBUNIT"/>
    <property type="match status" value="1"/>
</dbReference>
<reference evidence="12" key="2">
    <citation type="submission" date="2021-11" db="EMBL/GenBank/DDBJ databases">
        <title>Genome resources and taxonomic validation of 89 Xanthomonas strains.</title>
        <authorList>
            <person name="Tambong J.T."/>
        </authorList>
    </citation>
    <scope>NUCLEOTIDE SEQUENCE</scope>
    <source>
        <strain evidence="12">Bv 5-4A</strain>
    </source>
</reference>
<dbReference type="Pfam" id="PF02384">
    <property type="entry name" value="N6_Mtase"/>
    <property type="match status" value="1"/>
</dbReference>
<dbReference type="Gene3D" id="1.20.1260.30">
    <property type="match status" value="1"/>
</dbReference>
<evidence type="ECO:0000256" key="7">
    <source>
        <dbReference type="ARBA" id="ARBA00047942"/>
    </source>
</evidence>
<keyword evidence="3" id="KW-0489">Methyltransferase</keyword>
<dbReference type="InterPro" id="IPR002052">
    <property type="entry name" value="DNA_methylase_N6_adenine_CS"/>
</dbReference>
<evidence type="ECO:0000256" key="3">
    <source>
        <dbReference type="ARBA" id="ARBA00022603"/>
    </source>
</evidence>
<dbReference type="Gene3D" id="3.40.50.150">
    <property type="entry name" value="Vaccinia Virus protein VP39"/>
    <property type="match status" value="1"/>
</dbReference>
<dbReference type="InterPro" id="IPR022749">
    <property type="entry name" value="D12N6_MeTrfase_N"/>
</dbReference>
<dbReference type="PRINTS" id="PR00507">
    <property type="entry name" value="N12N6MTFRASE"/>
</dbReference>
<comment type="caution">
    <text evidence="11">The sequence shown here is derived from an EMBL/GenBank/DDBJ whole genome shotgun (WGS) entry which is preliminary data.</text>
</comment>
<dbReference type="SUPFAM" id="SSF53335">
    <property type="entry name" value="S-adenosyl-L-methionine-dependent methyltransferases"/>
    <property type="match status" value="1"/>
</dbReference>
<evidence type="ECO:0000256" key="4">
    <source>
        <dbReference type="ARBA" id="ARBA00022679"/>
    </source>
</evidence>
<evidence type="ECO:0000313" key="11">
    <source>
        <dbReference type="EMBL" id="KHM93302.1"/>
    </source>
</evidence>
<dbReference type="Proteomes" id="UP000030969">
    <property type="component" value="Unassembled WGS sequence"/>
</dbReference>
<evidence type="ECO:0000313" key="12">
    <source>
        <dbReference type="EMBL" id="MCC8620747.1"/>
    </source>
</evidence>
<evidence type="ECO:0000259" key="10">
    <source>
        <dbReference type="Pfam" id="PF12161"/>
    </source>
</evidence>
<comment type="catalytic activity">
    <reaction evidence="7">
        <text>a 2'-deoxyadenosine in DNA + S-adenosyl-L-methionine = an N(6)-methyl-2'-deoxyadenosine in DNA + S-adenosyl-L-homocysteine + H(+)</text>
        <dbReference type="Rhea" id="RHEA:15197"/>
        <dbReference type="Rhea" id="RHEA-COMP:12418"/>
        <dbReference type="Rhea" id="RHEA-COMP:12419"/>
        <dbReference type="ChEBI" id="CHEBI:15378"/>
        <dbReference type="ChEBI" id="CHEBI:57856"/>
        <dbReference type="ChEBI" id="CHEBI:59789"/>
        <dbReference type="ChEBI" id="CHEBI:90615"/>
        <dbReference type="ChEBI" id="CHEBI:90616"/>
        <dbReference type="EC" id="2.1.1.72"/>
    </reaction>
</comment>
<keyword evidence="4" id="KW-0808">Transferase</keyword>
<gene>
    <name evidence="12" type="ORF">LN473_01795</name>
    <name evidence="11" type="ORF">OR61_14500</name>
</gene>
<dbReference type="EMBL" id="JAJIUN010000005">
    <property type="protein sequence ID" value="MCC8620747.1"/>
    <property type="molecule type" value="Genomic_DNA"/>
</dbReference>
<dbReference type="AlphaFoldDB" id="A0AAJ0IX21"/>
<keyword evidence="8" id="KW-0175">Coiled coil</keyword>
<reference evidence="11 13" key="1">
    <citation type="submission" date="2014-11" db="EMBL/GenBank/DDBJ databases">
        <title>Draft Genome Sequences of Xanthomonas vesicatoria Strains from the Balkan Peninsula.</title>
        <authorList>
            <person name="Vancheva T."/>
            <person name="Lefeuvre P."/>
            <person name="Bogatzevska N."/>
            <person name="Moncheva P."/>
            <person name="Koebnik R."/>
        </authorList>
    </citation>
    <scope>NUCLEOTIDE SEQUENCE [LARGE SCALE GENOMIC DNA]</scope>
    <source>
        <strain evidence="11 13">53M</strain>
    </source>
</reference>
<dbReference type="PROSITE" id="PS00092">
    <property type="entry name" value="N6_MTASE"/>
    <property type="match status" value="1"/>
</dbReference>
<evidence type="ECO:0000313" key="13">
    <source>
        <dbReference type="Proteomes" id="UP000030969"/>
    </source>
</evidence>
<evidence type="ECO:0000256" key="6">
    <source>
        <dbReference type="ARBA" id="ARBA00022747"/>
    </source>
</evidence>
<dbReference type="InterPro" id="IPR003356">
    <property type="entry name" value="DNA_methylase_A-5"/>
</dbReference>
<dbReference type="RefSeq" id="WP_039422010.1">
    <property type="nucleotide sequence ID" value="NZ_CP018470.1"/>
</dbReference>
<accession>A0AAJ0IX21</accession>
<keyword evidence="6" id="KW-0680">Restriction system</keyword>
<dbReference type="REBASE" id="105898">
    <property type="entry name" value="M.Xve53MORF14500P"/>
</dbReference>
<sequence>MPIKKSDLYSKLWASCDELRGGMDASQYKDYVLVMLFIKYISDKYAGQPFAPIQIPKGASFADMVALKGKSDIGDQINKKIIRPLEDANRLRIKADFDDSSLLGAGKEKVEKLGNLIGIFESRDLDFSRHRADGDDILGDAYEYLMRHFATESGKSKGQFYTPAEVSRVMAQVLGIAKAKTSPNTTVYDPTCGSGSLLLKVAEAAPTQVSVYGQEKEEVTSGLARMNMILHHNPGAVIEQGNTLADPKFLQGDALKTFDYVVANPPFSDKRWSTGVIGDAYQRFEGFGTPPTKQGDYAYLLHIIRSLKRTGRGACILPHGVLFRGNAEAEIRRNLVRRGLIQAIIGLPANLFYGTGIPACIIVLDKAGAAARKGIYMIDAARGFIKDGAKNRLRERDIHRIVDAFTTLSDSNPRYARMVGLQEIEKNDFNLNLPRYIDSSTPEDQQDIDAHLNGGIPEADLQALGRYWEVCPQLEVALFRPRRPGYLDLTVAPAAIKSTIHQHPQFQAFIQAMNGHFEAWRAPAAERLKALAPGFRPKELIHELAEGLLAHYQHQPAAQPLIDPYAVYQHLLDYWEVTLQDDAYLIAEDGWKAQPYRVLETKKNKDGTPGKTVDKGWACDLVPKALLVQHHFAAEQAELDRLAVELESAQAAQAELEEEHSGDDAVFSGFDKINEKEVKSRIKEIATDADAADELAVLKQWLALSEKVIALKKRSASLRAELDAKALARYPTLTPDEVKALVVDHKWLATLDTAVHGELDRVSQALTGRVKELAERYGRTMPELVQQLDDMQVRVAEHLAKMGFVWE</sequence>
<keyword evidence="5" id="KW-0949">S-adenosyl-L-methionine</keyword>
<dbReference type="InterPro" id="IPR051537">
    <property type="entry name" value="DNA_Adenine_Mtase"/>
</dbReference>
<proteinExistence type="inferred from homology"/>
<feature type="domain" description="DNA methylase adenine-specific" evidence="9">
    <location>
        <begin position="135"/>
        <end position="444"/>
    </location>
</feature>
<dbReference type="GO" id="GO:0003677">
    <property type="term" value="F:DNA binding"/>
    <property type="evidence" value="ECO:0007669"/>
    <property type="project" value="InterPro"/>
</dbReference>
<dbReference type="Proteomes" id="UP001430544">
    <property type="component" value="Unassembled WGS sequence"/>
</dbReference>
<protein>
    <recommendedName>
        <fullName evidence="2">site-specific DNA-methyltransferase (adenine-specific)</fullName>
        <ecNumber evidence="2">2.1.1.72</ecNumber>
    </recommendedName>
</protein>
<dbReference type="GO" id="GO:0008170">
    <property type="term" value="F:N-methyltransferase activity"/>
    <property type="evidence" value="ECO:0007669"/>
    <property type="project" value="InterPro"/>
</dbReference>
<dbReference type="GO" id="GO:0032259">
    <property type="term" value="P:methylation"/>
    <property type="evidence" value="ECO:0007669"/>
    <property type="project" value="UniProtKB-KW"/>
</dbReference>
<evidence type="ECO:0000256" key="2">
    <source>
        <dbReference type="ARBA" id="ARBA00011900"/>
    </source>
</evidence>
<dbReference type="GO" id="GO:0009007">
    <property type="term" value="F:site-specific DNA-methyltransferase (adenine-specific) activity"/>
    <property type="evidence" value="ECO:0007669"/>
    <property type="project" value="UniProtKB-EC"/>
</dbReference>
<dbReference type="PANTHER" id="PTHR42933">
    <property type="entry name" value="SLR6095 PROTEIN"/>
    <property type="match status" value="1"/>
</dbReference>
<name>A0AAJ0IX21_9XANT</name>
<evidence type="ECO:0000256" key="5">
    <source>
        <dbReference type="ARBA" id="ARBA00022691"/>
    </source>
</evidence>
<organism evidence="11 13">
    <name type="scientific">Xanthomonas vesicatoria</name>
    <dbReference type="NCBI Taxonomy" id="56460"/>
    <lineage>
        <taxon>Bacteria</taxon>
        <taxon>Pseudomonadati</taxon>
        <taxon>Pseudomonadota</taxon>
        <taxon>Gammaproteobacteria</taxon>
        <taxon>Lysobacterales</taxon>
        <taxon>Lysobacteraceae</taxon>
        <taxon>Xanthomonas</taxon>
    </lineage>
</organism>
<comment type="similarity">
    <text evidence="1">Belongs to the N(4)/N(6)-methyltransferase family.</text>
</comment>
<dbReference type="EMBL" id="JSYJ01000088">
    <property type="protein sequence ID" value="KHM93302.1"/>
    <property type="molecule type" value="Genomic_DNA"/>
</dbReference>
<feature type="domain" description="N6 adenine-specific DNA methyltransferase N-terminal" evidence="10">
    <location>
        <begin position="10"/>
        <end position="119"/>
    </location>
</feature>
<evidence type="ECO:0000256" key="1">
    <source>
        <dbReference type="ARBA" id="ARBA00006594"/>
    </source>
</evidence>
<evidence type="ECO:0000313" key="14">
    <source>
        <dbReference type="Proteomes" id="UP001430544"/>
    </source>
</evidence>
<dbReference type="InterPro" id="IPR038333">
    <property type="entry name" value="T1MK-like_N_sf"/>
</dbReference>
<dbReference type="GO" id="GO:0009307">
    <property type="term" value="P:DNA restriction-modification system"/>
    <property type="evidence" value="ECO:0007669"/>
    <property type="project" value="UniProtKB-KW"/>
</dbReference>
<dbReference type="InterPro" id="IPR029063">
    <property type="entry name" value="SAM-dependent_MTases_sf"/>
</dbReference>
<evidence type="ECO:0000256" key="8">
    <source>
        <dbReference type="SAM" id="Coils"/>
    </source>
</evidence>
<keyword evidence="14" id="KW-1185">Reference proteome</keyword>
<evidence type="ECO:0000259" key="9">
    <source>
        <dbReference type="Pfam" id="PF02384"/>
    </source>
</evidence>
<dbReference type="EC" id="2.1.1.72" evidence="2"/>
<feature type="coiled-coil region" evidence="8">
    <location>
        <begin position="632"/>
        <end position="659"/>
    </location>
</feature>